<dbReference type="Gene3D" id="1.10.1280.10">
    <property type="entry name" value="Di-copper center containing domain from catechol oxidase"/>
    <property type="match status" value="1"/>
</dbReference>
<dbReference type="PROSITE" id="PS00498">
    <property type="entry name" value="TYROSINASE_2"/>
    <property type="match status" value="1"/>
</dbReference>
<sequence>MKILELGLRGVDPNVALCYWDSTLDHDLPNPADSVLWTPQLLGNGQGYVTTGPFANWPTPSVIPEVNRNRLYRTVGTAAGADALYNRQDIERFMQIPTFEKLAVYCQDPTFEILHGGGHDFVGGHMTYLATSPNDPVFFLHHTFIDYVWEMWRQKHQNLHQRETEYPPDGPRSCGVLYQSDSQMKPFDMKNKDGLGNNYHSLYTYAPSPTCGNGLCSGDYLFCNTNTGFCSAKVRPGGDCTNLEQFDSCFNSACVNGRCTQSDVLSVKDQRPNAVEADDTISLAVAPAVSDDPVATAASIALGVVTSETATEQSKEQDTDQRQQPDTLFATENTDSSKDVITVTESLS</sequence>
<feature type="domain" description="Tyrosinase copper-binding" evidence="4">
    <location>
        <begin position="135"/>
        <end position="146"/>
    </location>
</feature>
<dbReference type="Pfam" id="PF00264">
    <property type="entry name" value="Tyrosinase"/>
    <property type="match status" value="1"/>
</dbReference>
<keyword evidence="5" id="KW-1185">Reference proteome</keyword>
<organism evidence="5 6">
    <name type="scientific">Romanomermis culicivorax</name>
    <name type="common">Nematode worm</name>
    <dbReference type="NCBI Taxonomy" id="13658"/>
    <lineage>
        <taxon>Eukaryota</taxon>
        <taxon>Metazoa</taxon>
        <taxon>Ecdysozoa</taxon>
        <taxon>Nematoda</taxon>
        <taxon>Enoplea</taxon>
        <taxon>Dorylaimia</taxon>
        <taxon>Mermithida</taxon>
        <taxon>Mermithoidea</taxon>
        <taxon>Mermithidae</taxon>
        <taxon>Romanomermis</taxon>
    </lineage>
</organism>
<dbReference type="PANTHER" id="PTHR11474:SF126">
    <property type="entry name" value="TYROSINASE-LIKE PROTEIN TYR-1-RELATED"/>
    <property type="match status" value="1"/>
</dbReference>
<feature type="compositionally biased region" description="Basic and acidic residues" evidence="3">
    <location>
        <begin position="313"/>
        <end position="323"/>
    </location>
</feature>
<dbReference type="Proteomes" id="UP000887565">
    <property type="component" value="Unplaced"/>
</dbReference>
<dbReference type="WBParaSite" id="nRc.2.0.1.t06958-RA">
    <property type="protein sequence ID" value="nRc.2.0.1.t06958-RA"/>
    <property type="gene ID" value="nRc.2.0.1.g06958"/>
</dbReference>
<feature type="compositionally biased region" description="Polar residues" evidence="3">
    <location>
        <begin position="324"/>
        <end position="334"/>
    </location>
</feature>
<dbReference type="InterPro" id="IPR002227">
    <property type="entry name" value="Tyrosinase_Cu-bd"/>
</dbReference>
<dbReference type="SUPFAM" id="SSF48056">
    <property type="entry name" value="Di-copper centre-containing domain"/>
    <property type="match status" value="1"/>
</dbReference>
<feature type="region of interest" description="Disordered" evidence="3">
    <location>
        <begin position="308"/>
        <end position="348"/>
    </location>
</feature>
<evidence type="ECO:0000313" key="6">
    <source>
        <dbReference type="WBParaSite" id="nRc.2.0.1.t06958-RA"/>
    </source>
</evidence>
<evidence type="ECO:0000256" key="1">
    <source>
        <dbReference type="ARBA" id="ARBA00022723"/>
    </source>
</evidence>
<accession>A0A915HZG7</accession>
<dbReference type="GO" id="GO:0046872">
    <property type="term" value="F:metal ion binding"/>
    <property type="evidence" value="ECO:0007669"/>
    <property type="project" value="UniProtKB-KW"/>
</dbReference>
<dbReference type="AlphaFoldDB" id="A0A915HZG7"/>
<dbReference type="PRINTS" id="PR00092">
    <property type="entry name" value="TYROSINASE"/>
</dbReference>
<name>A0A915HZG7_ROMCU</name>
<dbReference type="InterPro" id="IPR008922">
    <property type="entry name" value="Di-copper_centre_dom_sf"/>
</dbReference>
<protein>
    <submittedName>
        <fullName evidence="6">Tyrosinase copper-binding domain-containing protein</fullName>
    </submittedName>
</protein>
<evidence type="ECO:0000256" key="3">
    <source>
        <dbReference type="SAM" id="MobiDB-lite"/>
    </source>
</evidence>
<dbReference type="InterPro" id="IPR050316">
    <property type="entry name" value="Tyrosinase/Hemocyanin"/>
</dbReference>
<dbReference type="GO" id="GO:0016491">
    <property type="term" value="F:oxidoreductase activity"/>
    <property type="evidence" value="ECO:0007669"/>
    <property type="project" value="InterPro"/>
</dbReference>
<evidence type="ECO:0000256" key="2">
    <source>
        <dbReference type="ARBA" id="ARBA00023008"/>
    </source>
</evidence>
<keyword evidence="2" id="KW-0186">Copper</keyword>
<dbReference type="OMA" id="IDGAQDF"/>
<reference evidence="6" key="1">
    <citation type="submission" date="2022-11" db="UniProtKB">
        <authorList>
            <consortium name="WormBaseParasite"/>
        </authorList>
    </citation>
    <scope>IDENTIFICATION</scope>
</reference>
<evidence type="ECO:0000259" key="4">
    <source>
        <dbReference type="PROSITE" id="PS00498"/>
    </source>
</evidence>
<proteinExistence type="predicted"/>
<dbReference type="PANTHER" id="PTHR11474">
    <property type="entry name" value="TYROSINASE FAMILY MEMBER"/>
    <property type="match status" value="1"/>
</dbReference>
<evidence type="ECO:0000313" key="5">
    <source>
        <dbReference type="Proteomes" id="UP000887565"/>
    </source>
</evidence>
<keyword evidence="1" id="KW-0479">Metal-binding</keyword>